<accession>A0ACC2M0J0</accession>
<gene>
    <name evidence="1" type="ORF">MRB53_015803</name>
</gene>
<evidence type="ECO:0000313" key="2">
    <source>
        <dbReference type="Proteomes" id="UP001234297"/>
    </source>
</evidence>
<protein>
    <submittedName>
        <fullName evidence="1">Uncharacterized protein</fullName>
    </submittedName>
</protein>
<sequence length="125" mass="13500">MATDKSFSQLLSLLVLLLSGKCNAAATKYELQEAEALVKWKGSLLQSEALHSWSLPAVNGSPCNWTGITCNDGGKVTEINLSNCSLQGFGTLDRSLKHVAPNPLMNLNYDVHILEEDVATSTSTY</sequence>
<reference evidence="1 2" key="1">
    <citation type="journal article" date="2022" name="Hortic Res">
        <title>A haplotype resolved chromosomal level avocado genome allows analysis of novel avocado genes.</title>
        <authorList>
            <person name="Nath O."/>
            <person name="Fletcher S.J."/>
            <person name="Hayward A."/>
            <person name="Shaw L.M."/>
            <person name="Masouleh A.K."/>
            <person name="Furtado A."/>
            <person name="Henry R.J."/>
            <person name="Mitter N."/>
        </authorList>
    </citation>
    <scope>NUCLEOTIDE SEQUENCE [LARGE SCALE GENOMIC DNA]</scope>
    <source>
        <strain evidence="2">cv. Hass</strain>
    </source>
</reference>
<dbReference type="EMBL" id="CM056813">
    <property type="protein sequence ID" value="KAJ8639109.1"/>
    <property type="molecule type" value="Genomic_DNA"/>
</dbReference>
<name>A0ACC2M0J0_PERAE</name>
<proteinExistence type="predicted"/>
<evidence type="ECO:0000313" key="1">
    <source>
        <dbReference type="EMBL" id="KAJ8639109.1"/>
    </source>
</evidence>
<keyword evidence="2" id="KW-1185">Reference proteome</keyword>
<organism evidence="1 2">
    <name type="scientific">Persea americana</name>
    <name type="common">Avocado</name>
    <dbReference type="NCBI Taxonomy" id="3435"/>
    <lineage>
        <taxon>Eukaryota</taxon>
        <taxon>Viridiplantae</taxon>
        <taxon>Streptophyta</taxon>
        <taxon>Embryophyta</taxon>
        <taxon>Tracheophyta</taxon>
        <taxon>Spermatophyta</taxon>
        <taxon>Magnoliopsida</taxon>
        <taxon>Magnoliidae</taxon>
        <taxon>Laurales</taxon>
        <taxon>Lauraceae</taxon>
        <taxon>Persea</taxon>
    </lineage>
</organism>
<comment type="caution">
    <text evidence="1">The sequence shown here is derived from an EMBL/GenBank/DDBJ whole genome shotgun (WGS) entry which is preliminary data.</text>
</comment>
<dbReference type="Proteomes" id="UP001234297">
    <property type="component" value="Chromosome 5"/>
</dbReference>